<comment type="subcellular location">
    <subcellularLocation>
        <location evidence="9">Cell membrane</location>
        <topology evidence="9">Single-pass membrane protein</topology>
    </subcellularLocation>
    <subcellularLocation>
        <location evidence="1">Membrane</location>
        <topology evidence="1">Single-pass membrane protein</topology>
    </subcellularLocation>
</comment>
<comment type="subunit">
    <text evidence="9">The Tat system comprises two distinct complexes: a TatABC complex, containing multiple copies of TatA, TatB and TatC subunits, and a separate TatA complex, containing only TatA subunits. Substrates initially bind to the TatABC complex, which probably triggers association of the separate TatA complex to form the active translocon.</text>
</comment>
<feature type="compositionally biased region" description="Low complexity" evidence="10">
    <location>
        <begin position="86"/>
        <end position="98"/>
    </location>
</feature>
<dbReference type="Pfam" id="PF02416">
    <property type="entry name" value="TatA_B_E"/>
    <property type="match status" value="1"/>
</dbReference>
<dbReference type="AlphaFoldDB" id="A0A285NE30"/>
<dbReference type="HAMAP" id="MF_00237">
    <property type="entry name" value="TatB"/>
    <property type="match status" value="1"/>
</dbReference>
<feature type="compositionally biased region" description="Basic and acidic residues" evidence="10">
    <location>
        <begin position="120"/>
        <end position="139"/>
    </location>
</feature>
<name>A0A285NE30_9HYPH</name>
<keyword evidence="12" id="KW-1185">Reference proteome</keyword>
<dbReference type="Gene3D" id="1.20.5.3310">
    <property type="match status" value="1"/>
</dbReference>
<dbReference type="PRINTS" id="PR01506">
    <property type="entry name" value="TATBPROTEIN"/>
</dbReference>
<keyword evidence="4 9" id="KW-0812">Transmembrane</keyword>
<evidence type="ECO:0000256" key="7">
    <source>
        <dbReference type="ARBA" id="ARBA00023010"/>
    </source>
</evidence>
<evidence type="ECO:0000313" key="11">
    <source>
        <dbReference type="EMBL" id="SNZ07744.1"/>
    </source>
</evidence>
<dbReference type="GO" id="GO:0008320">
    <property type="term" value="F:protein transmembrane transporter activity"/>
    <property type="evidence" value="ECO:0007669"/>
    <property type="project" value="UniProtKB-UniRule"/>
</dbReference>
<evidence type="ECO:0000256" key="9">
    <source>
        <dbReference type="HAMAP-Rule" id="MF_00237"/>
    </source>
</evidence>
<dbReference type="InterPro" id="IPR018448">
    <property type="entry name" value="TatB"/>
</dbReference>
<keyword evidence="6 9" id="KW-1133">Transmembrane helix</keyword>
<proteinExistence type="inferred from homology"/>
<evidence type="ECO:0000256" key="8">
    <source>
        <dbReference type="ARBA" id="ARBA00023136"/>
    </source>
</evidence>
<dbReference type="PANTHER" id="PTHR33162">
    <property type="entry name" value="SEC-INDEPENDENT PROTEIN TRANSLOCASE PROTEIN TATA, CHLOROPLASTIC"/>
    <property type="match status" value="1"/>
</dbReference>
<keyword evidence="5 9" id="KW-0653">Protein transport</keyword>
<dbReference type="GO" id="GO:0043953">
    <property type="term" value="P:protein transport by the Tat complex"/>
    <property type="evidence" value="ECO:0007669"/>
    <property type="project" value="UniProtKB-UniRule"/>
</dbReference>
<feature type="compositionally biased region" description="Polar residues" evidence="10">
    <location>
        <begin position="145"/>
        <end position="164"/>
    </location>
</feature>
<dbReference type="EMBL" id="OBEL01000001">
    <property type="protein sequence ID" value="SNZ07744.1"/>
    <property type="molecule type" value="Genomic_DNA"/>
</dbReference>
<feature type="region of interest" description="Disordered" evidence="10">
    <location>
        <begin position="83"/>
        <end position="171"/>
    </location>
</feature>
<evidence type="ECO:0000256" key="6">
    <source>
        <dbReference type="ARBA" id="ARBA00022989"/>
    </source>
</evidence>
<protein>
    <recommendedName>
        <fullName evidence="9">Sec-independent protein translocase protein TatB</fullName>
    </recommendedName>
</protein>
<keyword evidence="8 9" id="KW-0472">Membrane</keyword>
<evidence type="ECO:0000256" key="2">
    <source>
        <dbReference type="ARBA" id="ARBA00022448"/>
    </source>
</evidence>
<keyword evidence="3 9" id="KW-1003">Cell membrane</keyword>
<comment type="similarity">
    <text evidence="9">Belongs to the TatB family.</text>
</comment>
<evidence type="ECO:0000256" key="10">
    <source>
        <dbReference type="SAM" id="MobiDB-lite"/>
    </source>
</evidence>
<dbReference type="OrthoDB" id="7206969at2"/>
<comment type="function">
    <text evidence="9">Part of the twin-arginine translocation (Tat) system that transports large folded proteins containing a characteristic twin-arginine motif in their signal peptide across membranes. Together with TatC, TatB is part of a receptor directly interacting with Tat signal peptides. TatB may form an oligomeric binding site that transiently accommodates folded Tat precursor proteins before their translocation.</text>
</comment>
<evidence type="ECO:0000256" key="1">
    <source>
        <dbReference type="ARBA" id="ARBA00004167"/>
    </source>
</evidence>
<reference evidence="11 12" key="1">
    <citation type="submission" date="2017-09" db="EMBL/GenBank/DDBJ databases">
        <authorList>
            <person name="Ehlers B."/>
            <person name="Leendertz F.H."/>
        </authorList>
    </citation>
    <scope>NUCLEOTIDE SEQUENCE [LARGE SCALE GENOMIC DNA]</scope>
    <source>
        <strain evidence="11 12">DSM 18289</strain>
    </source>
</reference>
<keyword evidence="2 9" id="KW-0813">Transport</keyword>
<evidence type="ECO:0000256" key="3">
    <source>
        <dbReference type="ARBA" id="ARBA00022475"/>
    </source>
</evidence>
<dbReference type="PANTHER" id="PTHR33162:SF1">
    <property type="entry name" value="SEC-INDEPENDENT PROTEIN TRANSLOCASE PROTEIN TATA, CHLOROPLASTIC"/>
    <property type="match status" value="1"/>
</dbReference>
<dbReference type="RefSeq" id="WP_097152457.1">
    <property type="nucleotide sequence ID" value="NZ_OBEL01000001.1"/>
</dbReference>
<evidence type="ECO:0000256" key="5">
    <source>
        <dbReference type="ARBA" id="ARBA00022927"/>
    </source>
</evidence>
<accession>A0A285NE30</accession>
<dbReference type="InterPro" id="IPR003369">
    <property type="entry name" value="TatA/B/E"/>
</dbReference>
<feature type="compositionally biased region" description="Polar residues" evidence="10">
    <location>
        <begin position="99"/>
        <end position="115"/>
    </location>
</feature>
<sequence>MFDIGWSELLVVVIVTILVVGPKELPGLLRTIGKTVGNLRRMAGDFQHQFNDALKEAELDEVQKTISDVRKLDPTTAVKDAVKKQLSSVDDLSEDLSSQMASSTQDINEALSSNAGDDAETSKDEPRIGKLVEDHHAKMPPELAQSDTAEAVQGNNDDQPQPEQAETKKAD</sequence>
<organism evidence="11 12">
    <name type="scientific">Cohaesibacter gelatinilyticus</name>
    <dbReference type="NCBI Taxonomy" id="372072"/>
    <lineage>
        <taxon>Bacteria</taxon>
        <taxon>Pseudomonadati</taxon>
        <taxon>Pseudomonadota</taxon>
        <taxon>Alphaproteobacteria</taxon>
        <taxon>Hyphomicrobiales</taxon>
        <taxon>Cohaesibacteraceae</taxon>
    </lineage>
</organism>
<dbReference type="Proteomes" id="UP000219439">
    <property type="component" value="Unassembled WGS sequence"/>
</dbReference>
<evidence type="ECO:0000313" key="12">
    <source>
        <dbReference type="Proteomes" id="UP000219439"/>
    </source>
</evidence>
<dbReference type="NCBIfam" id="TIGR01410">
    <property type="entry name" value="tatB"/>
    <property type="match status" value="1"/>
</dbReference>
<keyword evidence="7 9" id="KW-0811">Translocation</keyword>
<dbReference type="GO" id="GO:0033281">
    <property type="term" value="C:TAT protein transport complex"/>
    <property type="evidence" value="ECO:0007669"/>
    <property type="project" value="UniProtKB-UniRule"/>
</dbReference>
<gene>
    <name evidence="9" type="primary">tatB</name>
    <name evidence="11" type="ORF">SAMN06265368_1248</name>
</gene>
<evidence type="ECO:0000256" key="4">
    <source>
        <dbReference type="ARBA" id="ARBA00022692"/>
    </source>
</evidence>